<evidence type="ECO:0000313" key="3">
    <source>
        <dbReference type="Proteomes" id="UP000193560"/>
    </source>
</evidence>
<dbReference type="EMBL" id="MCGE01000009">
    <property type="protein sequence ID" value="ORZ18180.1"/>
    <property type="molecule type" value="Genomic_DNA"/>
</dbReference>
<sequence>MHITFISIRSPVVSSIPYHTSMYHQTCHFFYISIAVFPCSIFYLSTNQNHTCLCMKWRLGLEIPLFPHKLKKKLRSRHRLLLLFVIIVANGWNIYNSI</sequence>
<reference evidence="2 3" key="1">
    <citation type="submission" date="2016-07" db="EMBL/GenBank/DDBJ databases">
        <title>Pervasive Adenine N6-methylation of Active Genes in Fungi.</title>
        <authorList>
            <consortium name="DOE Joint Genome Institute"/>
            <person name="Mondo S.J."/>
            <person name="Dannebaum R.O."/>
            <person name="Kuo R.C."/>
            <person name="Labutti K."/>
            <person name="Haridas S."/>
            <person name="Kuo A."/>
            <person name="Salamov A."/>
            <person name="Ahrendt S.R."/>
            <person name="Lipzen A."/>
            <person name="Sullivan W."/>
            <person name="Andreopoulos W.B."/>
            <person name="Clum A."/>
            <person name="Lindquist E."/>
            <person name="Daum C."/>
            <person name="Ramamoorthy G.K."/>
            <person name="Gryganskyi A."/>
            <person name="Culley D."/>
            <person name="Magnuson J.K."/>
            <person name="James T.Y."/>
            <person name="O'Malley M.A."/>
            <person name="Stajich J.E."/>
            <person name="Spatafora J.W."/>
            <person name="Visel A."/>
            <person name="Grigoriev I.V."/>
        </authorList>
    </citation>
    <scope>NUCLEOTIDE SEQUENCE [LARGE SCALE GENOMIC DNA]</scope>
    <source>
        <strain evidence="2 3">NRRL 1336</strain>
    </source>
</reference>
<keyword evidence="1" id="KW-0812">Transmembrane</keyword>
<evidence type="ECO:0000313" key="2">
    <source>
        <dbReference type="EMBL" id="ORZ18180.1"/>
    </source>
</evidence>
<comment type="caution">
    <text evidence="2">The sequence shown here is derived from an EMBL/GenBank/DDBJ whole genome shotgun (WGS) entry which is preliminary data.</text>
</comment>
<organism evidence="2 3">
    <name type="scientific">Absidia repens</name>
    <dbReference type="NCBI Taxonomy" id="90262"/>
    <lineage>
        <taxon>Eukaryota</taxon>
        <taxon>Fungi</taxon>
        <taxon>Fungi incertae sedis</taxon>
        <taxon>Mucoromycota</taxon>
        <taxon>Mucoromycotina</taxon>
        <taxon>Mucoromycetes</taxon>
        <taxon>Mucorales</taxon>
        <taxon>Cunninghamellaceae</taxon>
        <taxon>Absidia</taxon>
    </lineage>
</organism>
<protein>
    <submittedName>
        <fullName evidence="2">Uncharacterized protein</fullName>
    </submittedName>
</protein>
<keyword evidence="1" id="KW-0472">Membrane</keyword>
<dbReference type="AlphaFoldDB" id="A0A1X2IKX8"/>
<feature type="non-terminal residue" evidence="2">
    <location>
        <position position="98"/>
    </location>
</feature>
<name>A0A1X2IKX8_9FUNG</name>
<keyword evidence="3" id="KW-1185">Reference proteome</keyword>
<proteinExistence type="predicted"/>
<accession>A0A1X2IKX8</accession>
<evidence type="ECO:0000256" key="1">
    <source>
        <dbReference type="SAM" id="Phobius"/>
    </source>
</evidence>
<feature type="transmembrane region" description="Helical" evidence="1">
    <location>
        <begin position="79"/>
        <end position="95"/>
    </location>
</feature>
<gene>
    <name evidence="2" type="ORF">BCR42DRAFT_413299</name>
</gene>
<keyword evidence="1" id="KW-1133">Transmembrane helix</keyword>
<feature type="transmembrane region" description="Helical" evidence="1">
    <location>
        <begin position="28"/>
        <end position="46"/>
    </location>
</feature>
<dbReference type="Proteomes" id="UP000193560">
    <property type="component" value="Unassembled WGS sequence"/>
</dbReference>